<dbReference type="Proteomes" id="UP000006402">
    <property type="component" value="Unassembled WGS sequence"/>
</dbReference>
<reference evidence="1 2" key="1">
    <citation type="submission" date="2012-04" db="EMBL/GenBank/DDBJ databases">
        <authorList>
            <person name="Weinstock G."/>
            <person name="Sodergren E."/>
            <person name="Lobos E.A."/>
            <person name="Fulton L."/>
            <person name="Fulton R."/>
            <person name="Courtney L."/>
            <person name="Fronick C."/>
            <person name="O'Laughlin M."/>
            <person name="Godfrey J."/>
            <person name="Wilson R.M."/>
            <person name="Miner T."/>
            <person name="Farmer C."/>
            <person name="Delehaunty K."/>
            <person name="Cordes M."/>
            <person name="Minx P."/>
            <person name="Tomlinson C."/>
            <person name="Chen J."/>
            <person name="Wollam A."/>
            <person name="Pepin K.H."/>
            <person name="Bhonagiri V."/>
            <person name="Zhang X."/>
            <person name="Suruliraj S."/>
            <person name="Warren W."/>
            <person name="Mitreva M."/>
            <person name="Mardis E.R."/>
            <person name="Wilson R.K."/>
        </authorList>
    </citation>
    <scope>NUCLEOTIDE SEQUENCE [LARGE SCALE GENOMIC DNA]</scope>
    <source>
        <strain evidence="1 2">R496</strain>
    </source>
</reference>
<dbReference type="AlphaFoldDB" id="A0AAV3GUF5"/>
<proteinExistence type="predicted"/>
<gene>
    <name evidence="1" type="ORF">HMPREF1378_01944</name>
</gene>
<evidence type="ECO:0000313" key="1">
    <source>
        <dbReference type="EMBL" id="EJX51879.1"/>
    </source>
</evidence>
<accession>A0AAV3GUF5</accession>
<protein>
    <submittedName>
        <fullName evidence="1">Uncharacterized protein</fullName>
    </submittedName>
</protein>
<evidence type="ECO:0000313" key="2">
    <source>
        <dbReference type="Proteomes" id="UP000006402"/>
    </source>
</evidence>
<organism evidence="1 2">
    <name type="scientific">Enterococcus faecium R496</name>
    <dbReference type="NCBI Taxonomy" id="1134836"/>
    <lineage>
        <taxon>Bacteria</taxon>
        <taxon>Bacillati</taxon>
        <taxon>Bacillota</taxon>
        <taxon>Bacilli</taxon>
        <taxon>Lactobacillales</taxon>
        <taxon>Enterococcaceae</taxon>
        <taxon>Enterococcus</taxon>
    </lineage>
</organism>
<dbReference type="EMBL" id="AMAH01000139">
    <property type="protein sequence ID" value="EJX51879.1"/>
    <property type="molecule type" value="Genomic_DNA"/>
</dbReference>
<comment type="caution">
    <text evidence="1">The sequence shown here is derived from an EMBL/GenBank/DDBJ whole genome shotgun (WGS) entry which is preliminary data.</text>
</comment>
<sequence>MKDNQQRTAQKRNERQLFQLFFMTDKVNRKNGYSKQTSKKQDLKQLF</sequence>
<name>A0AAV3GUF5_ENTFC</name>